<evidence type="ECO:0000313" key="7">
    <source>
        <dbReference type="Proteomes" id="UP000636888"/>
    </source>
</evidence>
<evidence type="ECO:0000313" key="6">
    <source>
        <dbReference type="EMBL" id="MBJ6724541.1"/>
    </source>
</evidence>
<sequence>MSLRNLRILIAVARKGSFAAAAEQLGLTDSAVSLQMKKMEEEFGATLFERSGRSPRLNASGRQVLERAQEIVALYDGIKAELTPEGMVRGVLALGVVPTVITGPLPPVLRRLRDRYPELNVRLHSALSVELSRLVDEGDLDAALITEPPVAVPEGAEWREYDVEPFFVAAPAGIGAPSVEELFDRFPFVRFDKTAWAGAMVDGQLMARGIHPRDVMELNSIEAALGFVEQGLGISVVPLNRQRVLEAQRRFTLIPFGDPPLVRRVGLYRKSRQPRRMLTDLLLEELSRACGLSRNT</sequence>
<comment type="caution">
    <text evidence="6">The sequence shown here is derived from an EMBL/GenBank/DDBJ whole genome shotgun (WGS) entry which is preliminary data.</text>
</comment>
<dbReference type="InterPro" id="IPR050950">
    <property type="entry name" value="HTH-type_LysR_regulators"/>
</dbReference>
<dbReference type="Gene3D" id="1.10.10.10">
    <property type="entry name" value="Winged helix-like DNA-binding domain superfamily/Winged helix DNA-binding domain"/>
    <property type="match status" value="1"/>
</dbReference>
<keyword evidence="3" id="KW-0238">DNA-binding</keyword>
<evidence type="ECO:0000259" key="5">
    <source>
        <dbReference type="PROSITE" id="PS50931"/>
    </source>
</evidence>
<dbReference type="InterPro" id="IPR000847">
    <property type="entry name" value="LysR_HTH_N"/>
</dbReference>
<reference evidence="6" key="1">
    <citation type="submission" date="2020-12" db="EMBL/GenBank/DDBJ databases">
        <title>Geomonas sp. Red875, isolated from river sediment.</title>
        <authorList>
            <person name="Xu Z."/>
            <person name="Zhang Z."/>
            <person name="Masuda Y."/>
            <person name="Itoh H."/>
            <person name="Senoo K."/>
        </authorList>
    </citation>
    <scope>NUCLEOTIDE SEQUENCE</scope>
    <source>
        <strain evidence="6">Red875</strain>
    </source>
</reference>
<dbReference type="FunFam" id="1.10.10.10:FF:000001">
    <property type="entry name" value="LysR family transcriptional regulator"/>
    <property type="match status" value="1"/>
</dbReference>
<dbReference type="Proteomes" id="UP000636888">
    <property type="component" value="Unassembled WGS sequence"/>
</dbReference>
<gene>
    <name evidence="6" type="ORF">JFN93_07475</name>
</gene>
<evidence type="ECO:0000256" key="1">
    <source>
        <dbReference type="ARBA" id="ARBA00009437"/>
    </source>
</evidence>
<dbReference type="AlphaFoldDB" id="A0A8J7J6Q4"/>
<protein>
    <submittedName>
        <fullName evidence="6">LysR family transcriptional regulator</fullName>
    </submittedName>
</protein>
<evidence type="ECO:0000256" key="3">
    <source>
        <dbReference type="ARBA" id="ARBA00023125"/>
    </source>
</evidence>
<feature type="domain" description="HTH lysR-type" evidence="5">
    <location>
        <begin position="1"/>
        <end position="58"/>
    </location>
</feature>
<evidence type="ECO:0000256" key="2">
    <source>
        <dbReference type="ARBA" id="ARBA00023015"/>
    </source>
</evidence>
<dbReference type="GO" id="GO:0005829">
    <property type="term" value="C:cytosol"/>
    <property type="evidence" value="ECO:0007669"/>
    <property type="project" value="TreeGrafter"/>
</dbReference>
<dbReference type="Pfam" id="PF00126">
    <property type="entry name" value="HTH_1"/>
    <property type="match status" value="1"/>
</dbReference>
<dbReference type="SUPFAM" id="SSF46785">
    <property type="entry name" value="Winged helix' DNA-binding domain"/>
    <property type="match status" value="1"/>
</dbReference>
<dbReference type="InterPro" id="IPR036388">
    <property type="entry name" value="WH-like_DNA-bd_sf"/>
</dbReference>
<organism evidence="6 7">
    <name type="scientific">Geomesophilobacter sediminis</name>
    <dbReference type="NCBI Taxonomy" id="2798584"/>
    <lineage>
        <taxon>Bacteria</taxon>
        <taxon>Pseudomonadati</taxon>
        <taxon>Thermodesulfobacteriota</taxon>
        <taxon>Desulfuromonadia</taxon>
        <taxon>Geobacterales</taxon>
        <taxon>Geobacteraceae</taxon>
        <taxon>Geomesophilobacter</taxon>
    </lineage>
</organism>
<keyword evidence="7" id="KW-1185">Reference proteome</keyword>
<dbReference type="SUPFAM" id="SSF53850">
    <property type="entry name" value="Periplasmic binding protein-like II"/>
    <property type="match status" value="1"/>
</dbReference>
<dbReference type="EMBL" id="JAEMHM010000005">
    <property type="protein sequence ID" value="MBJ6724541.1"/>
    <property type="molecule type" value="Genomic_DNA"/>
</dbReference>
<comment type="similarity">
    <text evidence="1">Belongs to the LysR transcriptional regulatory family.</text>
</comment>
<dbReference type="PRINTS" id="PR00039">
    <property type="entry name" value="HTHLYSR"/>
</dbReference>
<dbReference type="InterPro" id="IPR005119">
    <property type="entry name" value="LysR_subst-bd"/>
</dbReference>
<dbReference type="RefSeq" id="WP_199383381.1">
    <property type="nucleotide sequence ID" value="NZ_JAEMHM010000005.1"/>
</dbReference>
<keyword evidence="4" id="KW-0804">Transcription</keyword>
<dbReference type="GO" id="GO:0003677">
    <property type="term" value="F:DNA binding"/>
    <property type="evidence" value="ECO:0007669"/>
    <property type="project" value="UniProtKB-KW"/>
</dbReference>
<dbReference type="GO" id="GO:0003700">
    <property type="term" value="F:DNA-binding transcription factor activity"/>
    <property type="evidence" value="ECO:0007669"/>
    <property type="project" value="InterPro"/>
</dbReference>
<keyword evidence="2" id="KW-0805">Transcription regulation</keyword>
<dbReference type="PANTHER" id="PTHR30419">
    <property type="entry name" value="HTH-TYPE TRANSCRIPTIONAL REGULATOR YBHD"/>
    <property type="match status" value="1"/>
</dbReference>
<dbReference type="Gene3D" id="3.40.190.10">
    <property type="entry name" value="Periplasmic binding protein-like II"/>
    <property type="match status" value="2"/>
</dbReference>
<proteinExistence type="inferred from homology"/>
<dbReference type="PROSITE" id="PS50931">
    <property type="entry name" value="HTH_LYSR"/>
    <property type="match status" value="1"/>
</dbReference>
<name>A0A8J7J6Q4_9BACT</name>
<dbReference type="InterPro" id="IPR036390">
    <property type="entry name" value="WH_DNA-bd_sf"/>
</dbReference>
<evidence type="ECO:0000256" key="4">
    <source>
        <dbReference type="ARBA" id="ARBA00023163"/>
    </source>
</evidence>
<dbReference type="Pfam" id="PF03466">
    <property type="entry name" value="LysR_substrate"/>
    <property type="match status" value="1"/>
</dbReference>
<accession>A0A8J7J6Q4</accession>